<protein>
    <submittedName>
        <fullName evidence="1">Uncharacterized protein</fullName>
    </submittedName>
</protein>
<dbReference type="RefSeq" id="WP_005537193.1">
    <property type="nucleotide sequence ID" value="NZ_BMPD01000001.1"/>
</dbReference>
<dbReference type="Proteomes" id="UP000614221">
    <property type="component" value="Unassembled WGS sequence"/>
</dbReference>
<accession>A0A830EUE5</accession>
<name>A0A830EUE5_9EURY</name>
<dbReference type="EMBL" id="BMPD01000001">
    <property type="protein sequence ID" value="GGK56475.1"/>
    <property type="molecule type" value="Genomic_DNA"/>
</dbReference>
<dbReference type="AlphaFoldDB" id="A0A830EUE5"/>
<reference evidence="1" key="2">
    <citation type="submission" date="2020-09" db="EMBL/GenBank/DDBJ databases">
        <authorList>
            <person name="Sun Q."/>
            <person name="Ohkuma M."/>
        </authorList>
    </citation>
    <scope>NUCLEOTIDE SEQUENCE</scope>
    <source>
        <strain evidence="1">JCM 19018</strain>
    </source>
</reference>
<organism evidence="1 2">
    <name type="scientific">Haloarcula sebkhae</name>
    <dbReference type="NCBI Taxonomy" id="932660"/>
    <lineage>
        <taxon>Archaea</taxon>
        <taxon>Methanobacteriati</taxon>
        <taxon>Methanobacteriota</taxon>
        <taxon>Stenosarchaea group</taxon>
        <taxon>Halobacteria</taxon>
        <taxon>Halobacteriales</taxon>
        <taxon>Haloarculaceae</taxon>
        <taxon>Haloarcula</taxon>
    </lineage>
</organism>
<evidence type="ECO:0000313" key="1">
    <source>
        <dbReference type="EMBL" id="GGK56475.1"/>
    </source>
</evidence>
<comment type="caution">
    <text evidence="1">The sequence shown here is derived from an EMBL/GenBank/DDBJ whole genome shotgun (WGS) entry which is preliminary data.</text>
</comment>
<sequence>MTETMAKSKADDPERAHLADVEDGCGCTEIWEHMSEARDEDDD</sequence>
<reference evidence="1" key="1">
    <citation type="journal article" date="2014" name="Int. J. Syst. Evol. Microbiol.">
        <title>Complete genome sequence of Corynebacterium casei LMG S-19264T (=DSM 44701T), isolated from a smear-ripened cheese.</title>
        <authorList>
            <consortium name="US DOE Joint Genome Institute (JGI-PGF)"/>
            <person name="Walter F."/>
            <person name="Albersmeier A."/>
            <person name="Kalinowski J."/>
            <person name="Ruckert C."/>
        </authorList>
    </citation>
    <scope>NUCLEOTIDE SEQUENCE</scope>
    <source>
        <strain evidence="1">JCM 19018</strain>
    </source>
</reference>
<gene>
    <name evidence="1" type="ORF">GCM10009067_06180</name>
</gene>
<proteinExistence type="predicted"/>
<evidence type="ECO:0000313" key="2">
    <source>
        <dbReference type="Proteomes" id="UP000614221"/>
    </source>
</evidence>